<dbReference type="Pfam" id="PF04235">
    <property type="entry name" value="DUF418"/>
    <property type="match status" value="1"/>
</dbReference>
<evidence type="ECO:0000313" key="4">
    <source>
        <dbReference type="Proteomes" id="UP000598996"/>
    </source>
</evidence>
<protein>
    <submittedName>
        <fullName evidence="3">DUF418 domain-containing protein</fullName>
    </submittedName>
</protein>
<feature type="transmembrane region" description="Helical" evidence="1">
    <location>
        <begin position="132"/>
        <end position="156"/>
    </location>
</feature>
<dbReference type="InterPro" id="IPR007349">
    <property type="entry name" value="DUF418"/>
</dbReference>
<accession>A0ABS1VYG7</accession>
<proteinExistence type="predicted"/>
<evidence type="ECO:0000259" key="2">
    <source>
        <dbReference type="Pfam" id="PF04235"/>
    </source>
</evidence>
<keyword evidence="1" id="KW-1133">Transmembrane helix</keyword>
<dbReference type="RefSeq" id="WP_202996209.1">
    <property type="nucleotide sequence ID" value="NZ_JAENHO010000011.1"/>
</dbReference>
<comment type="caution">
    <text evidence="3">The sequence shown here is derived from an EMBL/GenBank/DDBJ whole genome shotgun (WGS) entry which is preliminary data.</text>
</comment>
<keyword evidence="1" id="KW-0472">Membrane</keyword>
<dbReference type="Proteomes" id="UP000598996">
    <property type="component" value="Unassembled WGS sequence"/>
</dbReference>
<dbReference type="PANTHER" id="PTHR30590:SF3">
    <property type="entry name" value="HYPOTHETICAL MEMBRANE SPANNING PROTEIN"/>
    <property type="match status" value="1"/>
</dbReference>
<dbReference type="PANTHER" id="PTHR30590">
    <property type="entry name" value="INNER MEMBRANE PROTEIN"/>
    <property type="match status" value="1"/>
</dbReference>
<feature type="transmembrane region" description="Helical" evidence="1">
    <location>
        <begin position="176"/>
        <end position="195"/>
    </location>
</feature>
<feature type="domain" description="DUF418" evidence="2">
    <location>
        <begin position="174"/>
        <end position="312"/>
    </location>
</feature>
<keyword evidence="1" id="KW-0812">Transmembrane</keyword>
<evidence type="ECO:0000313" key="3">
    <source>
        <dbReference type="EMBL" id="MBL7259514.1"/>
    </source>
</evidence>
<feature type="transmembrane region" description="Helical" evidence="1">
    <location>
        <begin position="275"/>
        <end position="295"/>
    </location>
</feature>
<organism evidence="3 4">
    <name type="scientific">Paractinoplanes lichenicola</name>
    <dbReference type="NCBI Taxonomy" id="2802976"/>
    <lineage>
        <taxon>Bacteria</taxon>
        <taxon>Bacillati</taxon>
        <taxon>Actinomycetota</taxon>
        <taxon>Actinomycetes</taxon>
        <taxon>Micromonosporales</taxon>
        <taxon>Micromonosporaceae</taxon>
        <taxon>Paractinoplanes</taxon>
    </lineage>
</organism>
<sequence length="333" mass="36628">MARRIHELDALRGFALAGIVEFNIVQMTGFPRPEGPASDHPGAFVWEALFVQRPFPIFSLLFGISFALFLRTAGNRTDKPRLVLLRRLLWLGVFSALHTLLQPGEVLKFYAAFGIVVLLPASYLSRRWVLGLGIVLTVAASLTFNGLFIIPGLFLLGMAVAEYGIPDTLERRGRQLVIAFAVAVPLAAGMLWLQWQAGVGNSSNYRILPAGTVCAFLFTVAFLLLMRTPLRRPLDVVLAPMGRMALTNYVLASALILAADALLDLGHAAGFAPIVWTGLVIGVVQALLSVLWLRWFRYGPLEWVWRCLTWWQPVPIRDVPTRATPAEGAVTSA</sequence>
<keyword evidence="4" id="KW-1185">Reference proteome</keyword>
<feature type="transmembrane region" description="Helical" evidence="1">
    <location>
        <begin position="12"/>
        <end position="30"/>
    </location>
</feature>
<feature type="transmembrane region" description="Helical" evidence="1">
    <location>
        <begin position="50"/>
        <end position="70"/>
    </location>
</feature>
<gene>
    <name evidence="3" type="ORF">JKJ07_34880</name>
</gene>
<evidence type="ECO:0000256" key="1">
    <source>
        <dbReference type="SAM" id="Phobius"/>
    </source>
</evidence>
<name>A0ABS1VYG7_9ACTN</name>
<dbReference type="EMBL" id="JAENHO010000011">
    <property type="protein sequence ID" value="MBL7259514.1"/>
    <property type="molecule type" value="Genomic_DNA"/>
</dbReference>
<feature type="transmembrane region" description="Helical" evidence="1">
    <location>
        <begin position="246"/>
        <end position="263"/>
    </location>
</feature>
<feature type="transmembrane region" description="Helical" evidence="1">
    <location>
        <begin position="82"/>
        <end position="101"/>
    </location>
</feature>
<reference evidence="3 4" key="1">
    <citation type="submission" date="2021-01" db="EMBL/GenBank/DDBJ databases">
        <title>Actinoplanes sp. nov. LDG1-01 isolated from lichen.</title>
        <authorList>
            <person name="Saeng-In P."/>
            <person name="Phongsopitanun W."/>
            <person name="Kanchanasin P."/>
            <person name="Yuki M."/>
            <person name="Kudo T."/>
            <person name="Ohkuma M."/>
            <person name="Tanasupawat S."/>
        </authorList>
    </citation>
    <scope>NUCLEOTIDE SEQUENCE [LARGE SCALE GENOMIC DNA]</scope>
    <source>
        <strain evidence="3 4">LDG1-01</strain>
    </source>
</reference>
<dbReference type="InterPro" id="IPR052529">
    <property type="entry name" value="Bact_Transport_Assoc"/>
</dbReference>
<feature type="transmembrane region" description="Helical" evidence="1">
    <location>
        <begin position="207"/>
        <end position="226"/>
    </location>
</feature>